<evidence type="ECO:0000313" key="2">
    <source>
        <dbReference type="Proteomes" id="UP000637643"/>
    </source>
</evidence>
<sequence>METKPIPNWPGYSISADGQVFSSRKSIDGTPKLLKTNSQGAVQLRGISNNTKWRRTADLVKEIWE</sequence>
<gene>
    <name evidence="1" type="ORF">GCM10010912_17810</name>
</gene>
<accession>A0A917C6G4</accession>
<name>A0A917C6G4_9BACL</name>
<organism evidence="1 2">
    <name type="scientific">Paenibacillus albidus</name>
    <dbReference type="NCBI Taxonomy" id="2041023"/>
    <lineage>
        <taxon>Bacteria</taxon>
        <taxon>Bacillati</taxon>
        <taxon>Bacillota</taxon>
        <taxon>Bacilli</taxon>
        <taxon>Bacillales</taxon>
        <taxon>Paenibacillaceae</taxon>
        <taxon>Paenibacillus</taxon>
    </lineage>
</organism>
<evidence type="ECO:0000313" key="1">
    <source>
        <dbReference type="EMBL" id="GGF73049.1"/>
    </source>
</evidence>
<comment type="caution">
    <text evidence="1">The sequence shown here is derived from an EMBL/GenBank/DDBJ whole genome shotgun (WGS) entry which is preliminary data.</text>
</comment>
<dbReference type="Proteomes" id="UP000637643">
    <property type="component" value="Unassembled WGS sequence"/>
</dbReference>
<keyword evidence="2" id="KW-1185">Reference proteome</keyword>
<dbReference type="AlphaFoldDB" id="A0A917C6G4"/>
<dbReference type="EMBL" id="BMKR01000006">
    <property type="protein sequence ID" value="GGF73049.1"/>
    <property type="molecule type" value="Genomic_DNA"/>
</dbReference>
<reference evidence="1" key="2">
    <citation type="submission" date="2020-09" db="EMBL/GenBank/DDBJ databases">
        <authorList>
            <person name="Sun Q."/>
            <person name="Zhou Y."/>
        </authorList>
    </citation>
    <scope>NUCLEOTIDE SEQUENCE</scope>
    <source>
        <strain evidence="1">CGMCC 1.16134</strain>
    </source>
</reference>
<reference evidence="1" key="1">
    <citation type="journal article" date="2014" name="Int. J. Syst. Evol. Microbiol.">
        <title>Complete genome sequence of Corynebacterium casei LMG S-19264T (=DSM 44701T), isolated from a smear-ripened cheese.</title>
        <authorList>
            <consortium name="US DOE Joint Genome Institute (JGI-PGF)"/>
            <person name="Walter F."/>
            <person name="Albersmeier A."/>
            <person name="Kalinowski J."/>
            <person name="Ruckert C."/>
        </authorList>
    </citation>
    <scope>NUCLEOTIDE SEQUENCE</scope>
    <source>
        <strain evidence="1">CGMCC 1.16134</strain>
    </source>
</reference>
<proteinExistence type="predicted"/>
<protein>
    <submittedName>
        <fullName evidence="1">Uncharacterized protein</fullName>
    </submittedName>
</protein>